<dbReference type="EMBL" id="GGEC01083109">
    <property type="protein sequence ID" value="MBX63593.1"/>
    <property type="molecule type" value="Transcribed_RNA"/>
</dbReference>
<reference evidence="1" key="1">
    <citation type="submission" date="2018-02" db="EMBL/GenBank/DDBJ databases">
        <title>Rhizophora mucronata_Transcriptome.</title>
        <authorList>
            <person name="Meera S.P."/>
            <person name="Sreeshan A."/>
            <person name="Augustine A."/>
        </authorList>
    </citation>
    <scope>NUCLEOTIDE SEQUENCE</scope>
    <source>
        <tissue evidence="1">Leaf</tissue>
    </source>
</reference>
<evidence type="ECO:0000313" key="1">
    <source>
        <dbReference type="EMBL" id="MBX63593.1"/>
    </source>
</evidence>
<accession>A0A2P2Q9H0</accession>
<organism evidence="1">
    <name type="scientific">Rhizophora mucronata</name>
    <name type="common">Asiatic mangrove</name>
    <dbReference type="NCBI Taxonomy" id="61149"/>
    <lineage>
        <taxon>Eukaryota</taxon>
        <taxon>Viridiplantae</taxon>
        <taxon>Streptophyta</taxon>
        <taxon>Embryophyta</taxon>
        <taxon>Tracheophyta</taxon>
        <taxon>Spermatophyta</taxon>
        <taxon>Magnoliopsida</taxon>
        <taxon>eudicotyledons</taxon>
        <taxon>Gunneridae</taxon>
        <taxon>Pentapetalae</taxon>
        <taxon>rosids</taxon>
        <taxon>fabids</taxon>
        <taxon>Malpighiales</taxon>
        <taxon>Rhizophoraceae</taxon>
        <taxon>Rhizophora</taxon>
    </lineage>
</organism>
<proteinExistence type="predicted"/>
<protein>
    <submittedName>
        <fullName evidence="1">Uncharacterized protein</fullName>
    </submittedName>
</protein>
<name>A0A2P2Q9H0_RHIMU</name>
<sequence length="22" mass="2606">MHGKCLLDFNTGRFWLVQAEHC</sequence>
<dbReference type="AlphaFoldDB" id="A0A2P2Q9H0"/>